<proteinExistence type="predicted"/>
<evidence type="ECO:0000313" key="1">
    <source>
        <dbReference type="Proteomes" id="UP000095284"/>
    </source>
</evidence>
<organism evidence="1 2">
    <name type="scientific">Bursaphelenchus xylophilus</name>
    <name type="common">Pinewood nematode worm</name>
    <name type="synonym">Aphelenchoides xylophilus</name>
    <dbReference type="NCBI Taxonomy" id="6326"/>
    <lineage>
        <taxon>Eukaryota</taxon>
        <taxon>Metazoa</taxon>
        <taxon>Ecdysozoa</taxon>
        <taxon>Nematoda</taxon>
        <taxon>Chromadorea</taxon>
        <taxon>Rhabditida</taxon>
        <taxon>Tylenchina</taxon>
        <taxon>Tylenchomorpha</taxon>
        <taxon>Aphelenchoidea</taxon>
        <taxon>Aphelenchoididae</taxon>
        <taxon>Bursaphelenchus</taxon>
    </lineage>
</organism>
<sequence>MAENGPRPFARSHIEYGICGISEMNGRNSLTVGASPYLLSPTSSMSTIRRKQLAKQVCRENNVDSSSLKITRNHFATARRSWRFCGR</sequence>
<protein>
    <submittedName>
        <fullName evidence="2">Uncharacterized protein</fullName>
    </submittedName>
</protein>
<evidence type="ECO:0000313" key="2">
    <source>
        <dbReference type="WBParaSite" id="BXY_0409100.1"/>
    </source>
</evidence>
<dbReference type="Proteomes" id="UP000095284">
    <property type="component" value="Unplaced"/>
</dbReference>
<reference evidence="2" key="1">
    <citation type="submission" date="2016-11" db="UniProtKB">
        <authorList>
            <consortium name="WormBaseParasite"/>
        </authorList>
    </citation>
    <scope>IDENTIFICATION</scope>
</reference>
<dbReference type="WBParaSite" id="BXY_0409100.1">
    <property type="protein sequence ID" value="BXY_0409100.1"/>
    <property type="gene ID" value="BXY_0409100"/>
</dbReference>
<dbReference type="AlphaFoldDB" id="A0A1I7RTN6"/>
<name>A0A1I7RTN6_BURXY</name>
<accession>A0A1I7RTN6</accession>